<reference evidence="5" key="1">
    <citation type="submission" date="2016-06" db="UniProtKB">
        <authorList>
            <consortium name="WormBaseParasite"/>
        </authorList>
    </citation>
    <scope>IDENTIFICATION</scope>
</reference>
<dbReference type="Proteomes" id="UP000271098">
    <property type="component" value="Unassembled WGS sequence"/>
</dbReference>
<keyword evidence="2" id="KW-0472">Membrane</keyword>
<feature type="transmembrane region" description="Helical" evidence="2">
    <location>
        <begin position="124"/>
        <end position="151"/>
    </location>
</feature>
<protein>
    <submittedName>
        <fullName evidence="5">Ribosomal_L18e/L15P domain-containing protein</fullName>
    </submittedName>
</protein>
<accession>A0A183E0V8</accession>
<organism evidence="5">
    <name type="scientific">Gongylonema pulchrum</name>
    <dbReference type="NCBI Taxonomy" id="637853"/>
    <lineage>
        <taxon>Eukaryota</taxon>
        <taxon>Metazoa</taxon>
        <taxon>Ecdysozoa</taxon>
        <taxon>Nematoda</taxon>
        <taxon>Chromadorea</taxon>
        <taxon>Rhabditida</taxon>
        <taxon>Spirurina</taxon>
        <taxon>Spiruromorpha</taxon>
        <taxon>Spiruroidea</taxon>
        <taxon>Gongylonematidae</taxon>
        <taxon>Gongylonema</taxon>
    </lineage>
</organism>
<dbReference type="WBParaSite" id="GPUH_0001461801-mRNA-1">
    <property type="protein sequence ID" value="GPUH_0001461801-mRNA-1"/>
    <property type="gene ID" value="GPUH_0001461801"/>
</dbReference>
<proteinExistence type="predicted"/>
<dbReference type="AlphaFoldDB" id="A0A183E0V8"/>
<keyword evidence="2" id="KW-1133">Transmembrane helix</keyword>
<evidence type="ECO:0000313" key="4">
    <source>
        <dbReference type="Proteomes" id="UP000271098"/>
    </source>
</evidence>
<gene>
    <name evidence="3" type="ORF">GPUH_LOCUS14599</name>
</gene>
<reference evidence="3 4" key="2">
    <citation type="submission" date="2018-11" db="EMBL/GenBank/DDBJ databases">
        <authorList>
            <consortium name="Pathogen Informatics"/>
        </authorList>
    </citation>
    <scope>NUCLEOTIDE SEQUENCE [LARGE SCALE GENOMIC DNA]</scope>
</reference>
<keyword evidence="4" id="KW-1185">Reference proteome</keyword>
<keyword evidence="2" id="KW-0812">Transmembrane</keyword>
<evidence type="ECO:0000313" key="3">
    <source>
        <dbReference type="EMBL" id="VDN24445.1"/>
    </source>
</evidence>
<dbReference type="OrthoDB" id="6132182at2759"/>
<evidence type="ECO:0000313" key="5">
    <source>
        <dbReference type="WBParaSite" id="GPUH_0001461801-mRNA-1"/>
    </source>
</evidence>
<feature type="region of interest" description="Disordered" evidence="1">
    <location>
        <begin position="185"/>
        <end position="212"/>
    </location>
</feature>
<evidence type="ECO:0000256" key="1">
    <source>
        <dbReference type="SAM" id="MobiDB-lite"/>
    </source>
</evidence>
<dbReference type="EMBL" id="UYRT01081451">
    <property type="protein sequence ID" value="VDN24445.1"/>
    <property type="molecule type" value="Genomic_DNA"/>
</dbReference>
<name>A0A183E0V8_9BILA</name>
<evidence type="ECO:0000256" key="2">
    <source>
        <dbReference type="SAM" id="Phobius"/>
    </source>
</evidence>
<sequence length="212" mass="23955">MDVAKLSEYTGSAQNVFNYDRNAEFAKAILNAATAPDRAQCPQTSSAGRFAEVNSAASRTQLQRRKDVGNKLDFDLKEFEGQKVTNFSLIRTELRIHGFLYQFTFCAFLPICKLQKRILGRPCLCVRMYVCVFLRVCLCVCLCVFACPGISTRQSSNFQRRDFASGYPGQIPLQNRGMYHLSRTHGPRVREGKSSGGKIDNSGKRKDRKLKF</sequence>